<proteinExistence type="inferred from homology"/>
<evidence type="ECO:0000259" key="15">
    <source>
        <dbReference type="Pfam" id="PF01326"/>
    </source>
</evidence>
<dbReference type="PRINTS" id="PR01736">
    <property type="entry name" value="PHPHTRNFRASE"/>
</dbReference>
<dbReference type="GO" id="GO:0046872">
    <property type="term" value="F:metal ion binding"/>
    <property type="evidence" value="ECO:0007669"/>
    <property type="project" value="UniProtKB-KW"/>
</dbReference>
<dbReference type="SUPFAM" id="SSF56059">
    <property type="entry name" value="Glutathione synthetase ATP-binding domain-like"/>
    <property type="match status" value="1"/>
</dbReference>
<evidence type="ECO:0000256" key="3">
    <source>
        <dbReference type="ARBA" id="ARBA00004742"/>
    </source>
</evidence>
<keyword evidence="10" id="KW-0067">ATP-binding</keyword>
<dbReference type="Gene3D" id="3.50.30.10">
    <property type="entry name" value="Phosphohistidine domain"/>
    <property type="match status" value="1"/>
</dbReference>
<evidence type="ECO:0000256" key="2">
    <source>
        <dbReference type="ARBA" id="ARBA00002988"/>
    </source>
</evidence>
<keyword evidence="6" id="KW-0808">Transferase</keyword>
<dbReference type="AlphaFoldDB" id="A0A6C0JD45"/>
<dbReference type="InterPro" id="IPR013815">
    <property type="entry name" value="ATP_grasp_subdomain_1"/>
</dbReference>
<evidence type="ECO:0000256" key="9">
    <source>
        <dbReference type="ARBA" id="ARBA00022777"/>
    </source>
</evidence>
<feature type="domain" description="Pyruvate phosphate dikinase AMP/ATP-binding" evidence="15">
    <location>
        <begin position="18"/>
        <end position="354"/>
    </location>
</feature>
<evidence type="ECO:0000256" key="1">
    <source>
        <dbReference type="ARBA" id="ARBA00001946"/>
    </source>
</evidence>
<evidence type="ECO:0000256" key="5">
    <source>
        <dbReference type="ARBA" id="ARBA00011996"/>
    </source>
</evidence>
<dbReference type="InterPro" id="IPR000121">
    <property type="entry name" value="PEP_util_C"/>
</dbReference>
<keyword evidence="11" id="KW-0460">Magnesium</keyword>
<evidence type="ECO:0000256" key="6">
    <source>
        <dbReference type="ARBA" id="ARBA00022679"/>
    </source>
</evidence>
<dbReference type="EC" id="2.7.9.2" evidence="5"/>
<evidence type="ECO:0000259" key="16">
    <source>
        <dbReference type="Pfam" id="PF02896"/>
    </source>
</evidence>
<accession>A0A6C0JD45</accession>
<reference evidence="17" key="1">
    <citation type="journal article" date="2020" name="Nature">
        <title>Giant virus diversity and host interactions through global metagenomics.</title>
        <authorList>
            <person name="Schulz F."/>
            <person name="Roux S."/>
            <person name="Paez-Espino D."/>
            <person name="Jungbluth S."/>
            <person name="Walsh D.A."/>
            <person name="Denef V.J."/>
            <person name="McMahon K.D."/>
            <person name="Konstantinidis K.T."/>
            <person name="Eloe-Fadrosh E.A."/>
            <person name="Kyrpides N.C."/>
            <person name="Woyke T."/>
        </authorList>
    </citation>
    <scope>NUCLEOTIDE SEQUENCE</scope>
    <source>
        <strain evidence="17">GVMAG-M-3300026093-6</strain>
    </source>
</reference>
<dbReference type="GO" id="GO:0005524">
    <property type="term" value="F:ATP binding"/>
    <property type="evidence" value="ECO:0007669"/>
    <property type="project" value="UniProtKB-KW"/>
</dbReference>
<dbReference type="NCBIfam" id="TIGR01418">
    <property type="entry name" value="PEP_synth"/>
    <property type="match status" value="1"/>
</dbReference>
<evidence type="ECO:0000256" key="11">
    <source>
        <dbReference type="ARBA" id="ARBA00022842"/>
    </source>
</evidence>
<dbReference type="GO" id="GO:0008986">
    <property type="term" value="F:pyruvate, water dikinase activity"/>
    <property type="evidence" value="ECO:0007669"/>
    <property type="project" value="UniProtKB-EC"/>
</dbReference>
<dbReference type="InterPro" id="IPR002192">
    <property type="entry name" value="PPDK_AMP/ATP-bd"/>
</dbReference>
<evidence type="ECO:0000256" key="4">
    <source>
        <dbReference type="ARBA" id="ARBA00007837"/>
    </source>
</evidence>
<dbReference type="InterPro" id="IPR006319">
    <property type="entry name" value="PEP_synth"/>
</dbReference>
<dbReference type="InterPro" id="IPR040442">
    <property type="entry name" value="Pyrv_kinase-like_dom_sf"/>
</dbReference>
<comment type="pathway">
    <text evidence="3">Carbohydrate biosynthesis; gluconeogenesis.</text>
</comment>
<feature type="domain" description="PEP-utilising enzyme mobile" evidence="14">
    <location>
        <begin position="401"/>
        <end position="472"/>
    </location>
</feature>
<dbReference type="Pfam" id="PF01326">
    <property type="entry name" value="PPDK_N"/>
    <property type="match status" value="1"/>
</dbReference>
<keyword evidence="8" id="KW-0547">Nucleotide-binding</keyword>
<dbReference type="InterPro" id="IPR023151">
    <property type="entry name" value="PEP_util_CS"/>
</dbReference>
<keyword evidence="7" id="KW-0479">Metal-binding</keyword>
<evidence type="ECO:0000256" key="12">
    <source>
        <dbReference type="ARBA" id="ARBA00033470"/>
    </source>
</evidence>
<evidence type="ECO:0000256" key="8">
    <source>
        <dbReference type="ARBA" id="ARBA00022741"/>
    </source>
</evidence>
<evidence type="ECO:0000256" key="7">
    <source>
        <dbReference type="ARBA" id="ARBA00022723"/>
    </source>
</evidence>
<name>A0A6C0JD45_9ZZZZ</name>
<dbReference type="EMBL" id="MN740374">
    <property type="protein sequence ID" value="QHU03313.1"/>
    <property type="molecule type" value="Genomic_DNA"/>
</dbReference>
<organism evidence="17">
    <name type="scientific">viral metagenome</name>
    <dbReference type="NCBI Taxonomy" id="1070528"/>
    <lineage>
        <taxon>unclassified sequences</taxon>
        <taxon>metagenomes</taxon>
        <taxon>organismal metagenomes</taxon>
    </lineage>
</organism>
<dbReference type="PIRSF" id="PIRSF000854">
    <property type="entry name" value="PEP_synthase"/>
    <property type="match status" value="1"/>
</dbReference>
<dbReference type="Pfam" id="PF00391">
    <property type="entry name" value="PEP-utilizers"/>
    <property type="match status" value="1"/>
</dbReference>
<dbReference type="Gene3D" id="3.30.1490.20">
    <property type="entry name" value="ATP-grasp fold, A domain"/>
    <property type="match status" value="1"/>
</dbReference>
<dbReference type="InterPro" id="IPR008279">
    <property type="entry name" value="PEP-util_enz_mobile_dom"/>
</dbReference>
<protein>
    <recommendedName>
        <fullName evidence="5">pyruvate, water dikinase</fullName>
        <ecNumber evidence="5">2.7.9.2</ecNumber>
    </recommendedName>
    <alternativeName>
        <fullName evidence="12">Pyruvate, water dikinase</fullName>
    </alternativeName>
</protein>
<dbReference type="PANTHER" id="PTHR43030:SF1">
    <property type="entry name" value="PHOSPHOENOLPYRUVATE SYNTHASE"/>
    <property type="match status" value="1"/>
</dbReference>
<dbReference type="Gene3D" id="3.30.470.20">
    <property type="entry name" value="ATP-grasp fold, B domain"/>
    <property type="match status" value="1"/>
</dbReference>
<dbReference type="PANTHER" id="PTHR43030">
    <property type="entry name" value="PHOSPHOENOLPYRUVATE SYNTHASE"/>
    <property type="match status" value="1"/>
</dbReference>
<dbReference type="InterPro" id="IPR036637">
    <property type="entry name" value="Phosphohistidine_dom_sf"/>
</dbReference>
<dbReference type="PROSITE" id="PS00742">
    <property type="entry name" value="PEP_ENZYMES_2"/>
    <property type="match status" value="1"/>
</dbReference>
<comment type="function">
    <text evidence="2">Catalyzes the phosphorylation of pyruvate to phosphoenolpyruvate.</text>
</comment>
<feature type="domain" description="PEP-utilising enzyme C-terminal" evidence="16">
    <location>
        <begin position="496"/>
        <end position="806"/>
    </location>
</feature>
<dbReference type="FunFam" id="3.30.1490.20:FF:000010">
    <property type="entry name" value="Phosphoenolpyruvate synthase"/>
    <property type="match status" value="1"/>
</dbReference>
<dbReference type="Pfam" id="PF02896">
    <property type="entry name" value="PEP-utilizers_C"/>
    <property type="match status" value="1"/>
</dbReference>
<sequence length="811" mass="91407">MSKYIKWINNINMKDISFVGGKNASLGEMYINLTNKGIRIPNAFVLTSECFNQFIKHNNLENKIHDLLNSIDINNIVDLRRKGLDIRSEITNGIIPENINNEILNSYKELSNLYFDSQGNKQNNTDVAVRSSSTAEDLPDASFAGLQETYLNVRGKNQLLDSIKNCFASLYTDRAISYRKSMNYTNDVTISVCIQKMVRSDLGKSGVAFSIDSESGFKKSILINASWGLGEMVVGGKIKPDEFIVFKDKLEEFLPIIDKKLGNKTHKMIYGNNPNTLTEIVHVDEDLKDKFCLNDIEIIELSKWVVIIEDYYTALNKKWSPMDIEWAYDGLSNQMFILQARPETVNSNKNLNEIIEYKIDDKINKDKLLEGISVGDKIISGKVKILYSLDERHGNMGPGNFKKGDILVTNITDPDWEPIMKIAGGIITNKGGRVCHAAIVARELGIPTIVGTINATNILKNNDEITISCAEGDIGYVYKGSIPFNLTKTNINEFPKLKTKIMFNIGSPENAFKMSMLPNDGVGLAREEFIINNFIGVHPLALINHKDLKDTKLIEQIDKMILGYDNAQEYFIEKLSYGIARIAAAFYPKNVIVRLSDFKSNEYYNLLGGKYYEPTESNPMIGWRGCSRYYSKDYKLAFGLECKAIYKVRDVMGLTNVTVMLPFCRTPEECKKVLDVMKENYLERDVNDLKIALMCELPVNCLLADEFCKLVDIFSIGSNDLTQTVLAVDRDSELISHIFDERNPAVKKMIKMAIDSCKKNNVKIGICGQGPSDYPDFAQFLVENGIDSISITPDAVLKTHMAIKDVENKIL</sequence>
<dbReference type="SUPFAM" id="SSF51621">
    <property type="entry name" value="Phosphoenolpyruvate/pyruvate domain"/>
    <property type="match status" value="1"/>
</dbReference>
<evidence type="ECO:0000256" key="10">
    <source>
        <dbReference type="ARBA" id="ARBA00022840"/>
    </source>
</evidence>
<dbReference type="NCBIfam" id="NF005057">
    <property type="entry name" value="PRK06464.1"/>
    <property type="match status" value="1"/>
</dbReference>
<dbReference type="GO" id="GO:0006094">
    <property type="term" value="P:gluconeogenesis"/>
    <property type="evidence" value="ECO:0007669"/>
    <property type="project" value="UniProtKB-UniPathway"/>
</dbReference>
<comment type="catalytic activity">
    <reaction evidence="13">
        <text>pyruvate + ATP + H2O = phosphoenolpyruvate + AMP + phosphate + 2 H(+)</text>
        <dbReference type="Rhea" id="RHEA:11364"/>
        <dbReference type="ChEBI" id="CHEBI:15361"/>
        <dbReference type="ChEBI" id="CHEBI:15377"/>
        <dbReference type="ChEBI" id="CHEBI:15378"/>
        <dbReference type="ChEBI" id="CHEBI:30616"/>
        <dbReference type="ChEBI" id="CHEBI:43474"/>
        <dbReference type="ChEBI" id="CHEBI:58702"/>
        <dbReference type="ChEBI" id="CHEBI:456215"/>
        <dbReference type="EC" id="2.7.9.2"/>
    </reaction>
</comment>
<dbReference type="Gene3D" id="3.20.20.60">
    <property type="entry name" value="Phosphoenolpyruvate-binding domains"/>
    <property type="match status" value="1"/>
</dbReference>
<dbReference type="SUPFAM" id="SSF52009">
    <property type="entry name" value="Phosphohistidine domain"/>
    <property type="match status" value="1"/>
</dbReference>
<dbReference type="InterPro" id="IPR015813">
    <property type="entry name" value="Pyrv/PenolPyrv_kinase-like_dom"/>
</dbReference>
<comment type="similarity">
    <text evidence="4">Belongs to the PEP-utilizing enzyme family.</text>
</comment>
<evidence type="ECO:0000313" key="17">
    <source>
        <dbReference type="EMBL" id="QHU03313.1"/>
    </source>
</evidence>
<comment type="cofactor">
    <cofactor evidence="1">
        <name>Mg(2+)</name>
        <dbReference type="ChEBI" id="CHEBI:18420"/>
    </cofactor>
</comment>
<keyword evidence="9" id="KW-0418">Kinase</keyword>
<evidence type="ECO:0000259" key="14">
    <source>
        <dbReference type="Pfam" id="PF00391"/>
    </source>
</evidence>
<evidence type="ECO:0000256" key="13">
    <source>
        <dbReference type="ARBA" id="ARBA00047700"/>
    </source>
</evidence>
<dbReference type="UniPathway" id="UPA00138"/>